<dbReference type="EMBL" id="JAHFYH010000080">
    <property type="protein sequence ID" value="KAH0214733.1"/>
    <property type="molecule type" value="Genomic_DNA"/>
</dbReference>
<dbReference type="CDD" id="cd00957">
    <property type="entry name" value="Transaldolase_TalAB"/>
    <property type="match status" value="1"/>
</dbReference>
<sequence length="313" mass="34521">MSTLEQLRKYTTIVADTADSHVLDAFQPQDGTTNPSHILQAAKLSKYAQVLKDAATYGIQQQTNMDKRLESALLMVLVHFGAEILKHVPGRVSTEVDAIHTFDTQGTVSMAREIVALYASFGIDRSRVLIKIASTWEGLMALQAKLAAEVGATLISPFVGRTMDWYQKHVPGKDYTGHKDPGVVLVKTIYDYYKSSGIKTEVMAASLRNMDECIHLAGCDLMTIAAPLLEELRTADYAVSKKQLSHPVSNGTQVSKTKSSNYLTHESDFRLDLFADQAATDKINESLRIFLRDGAELKHMLEAIMNDLAASPE</sequence>
<dbReference type="AlphaFoldDB" id="A0A9P8GBE9"/>
<reference evidence="6" key="1">
    <citation type="journal article" date="2021" name="J Fungi (Basel)">
        <title>Virulence traits and population genomics of the black yeast Aureobasidium melanogenum.</title>
        <authorList>
            <person name="Cernosa A."/>
            <person name="Sun X."/>
            <person name="Gostincar C."/>
            <person name="Fang C."/>
            <person name="Gunde-Cimerman N."/>
            <person name="Song Z."/>
        </authorList>
    </citation>
    <scope>NUCLEOTIDE SEQUENCE</scope>
    <source>
        <strain evidence="6">EXF-8016</strain>
    </source>
</reference>
<feature type="non-terminal residue" evidence="6">
    <location>
        <position position="313"/>
    </location>
</feature>
<evidence type="ECO:0000256" key="5">
    <source>
        <dbReference type="ARBA" id="ARBA00023270"/>
    </source>
</evidence>
<dbReference type="SUPFAM" id="SSF51569">
    <property type="entry name" value="Aldolase"/>
    <property type="match status" value="1"/>
</dbReference>
<dbReference type="PANTHER" id="PTHR10683">
    <property type="entry name" value="TRANSALDOLASE"/>
    <property type="match status" value="1"/>
</dbReference>
<accession>A0A9P8GBE9</accession>
<dbReference type="Pfam" id="PF00923">
    <property type="entry name" value="TAL_FSA"/>
    <property type="match status" value="1"/>
</dbReference>
<comment type="pathway">
    <text evidence="1">Carbohydrate degradation; pentose phosphate pathway; D-glyceraldehyde 3-phosphate and beta-D-fructose 6-phosphate from D-ribose 5-phosphate and D-xylulose 5-phosphate (non-oxidative stage): step 2/3.</text>
</comment>
<dbReference type="Proteomes" id="UP000767238">
    <property type="component" value="Unassembled WGS sequence"/>
</dbReference>
<evidence type="ECO:0000256" key="2">
    <source>
        <dbReference type="ARBA" id="ARBA00008012"/>
    </source>
</evidence>
<keyword evidence="5" id="KW-0704">Schiff base</keyword>
<protein>
    <recommendedName>
        <fullName evidence="3">transaldolase</fullName>
        <ecNumber evidence="3">2.2.1.2</ecNumber>
    </recommendedName>
</protein>
<evidence type="ECO:0000313" key="7">
    <source>
        <dbReference type="Proteomes" id="UP000767238"/>
    </source>
</evidence>
<name>A0A9P8GBE9_AURME</name>
<dbReference type="EC" id="2.2.1.2" evidence="3"/>
<gene>
    <name evidence="6" type="ORF">KCV03_g8370</name>
</gene>
<proteinExistence type="inferred from homology"/>
<dbReference type="PANTHER" id="PTHR10683:SF18">
    <property type="entry name" value="TRANSALDOLASE"/>
    <property type="match status" value="1"/>
</dbReference>
<organism evidence="6 7">
    <name type="scientific">Aureobasidium melanogenum</name>
    <name type="common">Aureobasidium pullulans var. melanogenum</name>
    <dbReference type="NCBI Taxonomy" id="46634"/>
    <lineage>
        <taxon>Eukaryota</taxon>
        <taxon>Fungi</taxon>
        <taxon>Dikarya</taxon>
        <taxon>Ascomycota</taxon>
        <taxon>Pezizomycotina</taxon>
        <taxon>Dothideomycetes</taxon>
        <taxon>Dothideomycetidae</taxon>
        <taxon>Dothideales</taxon>
        <taxon>Saccotheciaceae</taxon>
        <taxon>Aureobasidium</taxon>
    </lineage>
</organism>
<comment type="similarity">
    <text evidence="2">Belongs to the transaldolase family. Type 1 subfamily.</text>
</comment>
<evidence type="ECO:0000256" key="3">
    <source>
        <dbReference type="ARBA" id="ARBA00013151"/>
    </source>
</evidence>
<dbReference type="GO" id="GO:0005975">
    <property type="term" value="P:carbohydrate metabolic process"/>
    <property type="evidence" value="ECO:0007669"/>
    <property type="project" value="InterPro"/>
</dbReference>
<keyword evidence="4" id="KW-0570">Pentose shunt</keyword>
<dbReference type="InterPro" id="IPR013785">
    <property type="entry name" value="Aldolase_TIM"/>
</dbReference>
<dbReference type="GO" id="GO:0004801">
    <property type="term" value="F:transaldolase activity"/>
    <property type="evidence" value="ECO:0007669"/>
    <property type="project" value="UniProtKB-EC"/>
</dbReference>
<dbReference type="InterPro" id="IPR001585">
    <property type="entry name" value="TAL/FSA"/>
</dbReference>
<dbReference type="InterPro" id="IPR004730">
    <property type="entry name" value="Transaldolase_1"/>
</dbReference>
<comment type="caution">
    <text evidence="6">The sequence shown here is derived from an EMBL/GenBank/DDBJ whole genome shotgun (WGS) entry which is preliminary data.</text>
</comment>
<dbReference type="GO" id="GO:0005737">
    <property type="term" value="C:cytoplasm"/>
    <property type="evidence" value="ECO:0007669"/>
    <property type="project" value="InterPro"/>
</dbReference>
<dbReference type="Gene3D" id="3.20.20.70">
    <property type="entry name" value="Aldolase class I"/>
    <property type="match status" value="2"/>
</dbReference>
<reference evidence="6" key="2">
    <citation type="submission" date="2021-08" db="EMBL/GenBank/DDBJ databases">
        <authorList>
            <person name="Gostincar C."/>
            <person name="Sun X."/>
            <person name="Song Z."/>
            <person name="Gunde-Cimerman N."/>
        </authorList>
    </citation>
    <scope>NUCLEOTIDE SEQUENCE</scope>
    <source>
        <strain evidence="6">EXF-8016</strain>
    </source>
</reference>
<evidence type="ECO:0000256" key="4">
    <source>
        <dbReference type="ARBA" id="ARBA00023126"/>
    </source>
</evidence>
<dbReference type="OrthoDB" id="1711136at2759"/>
<evidence type="ECO:0000313" key="6">
    <source>
        <dbReference type="EMBL" id="KAH0214733.1"/>
    </source>
</evidence>
<dbReference type="GO" id="GO:0009052">
    <property type="term" value="P:pentose-phosphate shunt, non-oxidative branch"/>
    <property type="evidence" value="ECO:0007669"/>
    <property type="project" value="TreeGrafter"/>
</dbReference>
<evidence type="ECO:0000256" key="1">
    <source>
        <dbReference type="ARBA" id="ARBA00004857"/>
    </source>
</evidence>